<name>A0AAJ0U4A6_9GAMM</name>
<evidence type="ECO:0000313" key="2">
    <source>
        <dbReference type="Proteomes" id="UP001296776"/>
    </source>
</evidence>
<dbReference type="EMBL" id="NRSJ01000017">
    <property type="protein sequence ID" value="MBK1705038.1"/>
    <property type="molecule type" value="Genomic_DNA"/>
</dbReference>
<keyword evidence="2" id="KW-1185">Reference proteome</keyword>
<sequence>MNQPLALVCLAGLPLSLTLLSKLPHSPVKPVRRRASASLTMKRVSASGSTSVALSLIQVCGWK</sequence>
<evidence type="ECO:0000313" key="1">
    <source>
        <dbReference type="EMBL" id="MBK1705038.1"/>
    </source>
</evidence>
<protein>
    <submittedName>
        <fullName evidence="1">Uncharacterized protein</fullName>
    </submittedName>
</protein>
<organism evidence="1 2">
    <name type="scientific">Halochromatium glycolicum</name>
    <dbReference type="NCBI Taxonomy" id="85075"/>
    <lineage>
        <taxon>Bacteria</taxon>
        <taxon>Pseudomonadati</taxon>
        <taxon>Pseudomonadota</taxon>
        <taxon>Gammaproteobacteria</taxon>
        <taxon>Chromatiales</taxon>
        <taxon>Chromatiaceae</taxon>
        <taxon>Halochromatium</taxon>
    </lineage>
</organism>
<reference evidence="1" key="1">
    <citation type="submission" date="2017-08" db="EMBL/GenBank/DDBJ databases">
        <authorList>
            <person name="Imhoff J.F."/>
            <person name="Rahn T."/>
            <person name="Kuenzel S."/>
            <person name="Neulinger S.C."/>
        </authorList>
    </citation>
    <scope>NUCLEOTIDE SEQUENCE</scope>
    <source>
        <strain evidence="1">DSM 11080</strain>
    </source>
</reference>
<gene>
    <name evidence="1" type="ORF">CKO40_10920</name>
</gene>
<proteinExistence type="predicted"/>
<dbReference type="Proteomes" id="UP001296776">
    <property type="component" value="Unassembled WGS sequence"/>
</dbReference>
<comment type="caution">
    <text evidence="1">The sequence shown here is derived from an EMBL/GenBank/DDBJ whole genome shotgun (WGS) entry which is preliminary data.</text>
</comment>
<dbReference type="RefSeq" id="WP_200346245.1">
    <property type="nucleotide sequence ID" value="NZ_NRSJ01000017.1"/>
</dbReference>
<accession>A0AAJ0U4A6</accession>
<dbReference type="AlphaFoldDB" id="A0AAJ0U4A6"/>
<reference evidence="1" key="2">
    <citation type="journal article" date="2020" name="Microorganisms">
        <title>Osmotic Adaptation and Compatible Solute Biosynthesis of Phototrophic Bacteria as Revealed from Genome Analyses.</title>
        <authorList>
            <person name="Imhoff J.F."/>
            <person name="Rahn T."/>
            <person name="Kunzel S."/>
            <person name="Keller A."/>
            <person name="Neulinger S.C."/>
        </authorList>
    </citation>
    <scope>NUCLEOTIDE SEQUENCE</scope>
    <source>
        <strain evidence="1">DSM 11080</strain>
    </source>
</reference>